<feature type="chain" id="PRO_5043352148" description="Secreted protein" evidence="2">
    <location>
        <begin position="24"/>
        <end position="101"/>
    </location>
</feature>
<sequence>MSIIRRSFVGTFVMICAMGTALAAPPASYTTTVRLHDGKRVTCAVNKPADVPTGSTSTLTRRERTEAQVKATARLRRRTGDENAYPSPTTAPHVQCWRANP</sequence>
<keyword evidence="2" id="KW-0732">Signal</keyword>
<dbReference type="EMBL" id="JACIIK010000026">
    <property type="protein sequence ID" value="MBB6207457.1"/>
    <property type="molecule type" value="Genomic_DNA"/>
</dbReference>
<feature type="region of interest" description="Disordered" evidence="1">
    <location>
        <begin position="46"/>
        <end position="101"/>
    </location>
</feature>
<name>A0AAW3VBR4_9BURK</name>
<protein>
    <recommendedName>
        <fullName evidence="5">Secreted protein</fullName>
    </recommendedName>
</protein>
<feature type="signal peptide" evidence="2">
    <location>
        <begin position="1"/>
        <end position="23"/>
    </location>
</feature>
<organism evidence="3 4">
    <name type="scientific">Paraburkholderia fungorum</name>
    <dbReference type="NCBI Taxonomy" id="134537"/>
    <lineage>
        <taxon>Bacteria</taxon>
        <taxon>Pseudomonadati</taxon>
        <taxon>Pseudomonadota</taxon>
        <taxon>Betaproteobacteria</taxon>
        <taxon>Burkholderiales</taxon>
        <taxon>Burkholderiaceae</taxon>
        <taxon>Paraburkholderia</taxon>
    </lineage>
</organism>
<reference evidence="3 4" key="1">
    <citation type="submission" date="2020-08" db="EMBL/GenBank/DDBJ databases">
        <title>Genomic Encyclopedia of Type Strains, Phase IV (KMG-V): Genome sequencing to study the core and pangenomes of soil and plant-associated prokaryotes.</title>
        <authorList>
            <person name="Whitman W."/>
        </authorList>
    </citation>
    <scope>NUCLEOTIDE SEQUENCE [LARGE SCALE GENOMIC DNA]</scope>
    <source>
        <strain evidence="3 4">SEMIA 4013</strain>
    </source>
</reference>
<evidence type="ECO:0008006" key="5">
    <source>
        <dbReference type="Google" id="ProtNLM"/>
    </source>
</evidence>
<gene>
    <name evidence="3" type="ORF">GGD69_008366</name>
</gene>
<dbReference type="AlphaFoldDB" id="A0AAW3VBR4"/>
<proteinExistence type="predicted"/>
<comment type="caution">
    <text evidence="3">The sequence shown here is derived from an EMBL/GenBank/DDBJ whole genome shotgun (WGS) entry which is preliminary data.</text>
</comment>
<evidence type="ECO:0000313" key="4">
    <source>
        <dbReference type="Proteomes" id="UP000518681"/>
    </source>
</evidence>
<evidence type="ECO:0000256" key="2">
    <source>
        <dbReference type="SAM" id="SignalP"/>
    </source>
</evidence>
<evidence type="ECO:0000313" key="3">
    <source>
        <dbReference type="EMBL" id="MBB6207457.1"/>
    </source>
</evidence>
<evidence type="ECO:0000256" key="1">
    <source>
        <dbReference type="SAM" id="MobiDB-lite"/>
    </source>
</evidence>
<dbReference type="RefSeq" id="WP_183804500.1">
    <property type="nucleotide sequence ID" value="NZ_CP099647.1"/>
</dbReference>
<dbReference type="Proteomes" id="UP000518681">
    <property type="component" value="Unassembled WGS sequence"/>
</dbReference>
<accession>A0AAW3VBR4</accession>